<dbReference type="Proteomes" id="UP000494363">
    <property type="component" value="Unassembled WGS sequence"/>
</dbReference>
<protein>
    <recommendedName>
        <fullName evidence="3">Phage minor tail protein L</fullName>
    </recommendedName>
</protein>
<gene>
    <name evidence="1" type="ORF">LMG29542_03384</name>
</gene>
<reference evidence="1 2" key="1">
    <citation type="submission" date="2020-04" db="EMBL/GenBank/DDBJ databases">
        <authorList>
            <person name="De Canck E."/>
        </authorList>
    </citation>
    <scope>NUCLEOTIDE SEQUENCE [LARGE SCALE GENOMIC DNA]</scope>
    <source>
        <strain evidence="1 2">LMG 29542</strain>
    </source>
</reference>
<evidence type="ECO:0000313" key="1">
    <source>
        <dbReference type="EMBL" id="CAB3758604.1"/>
    </source>
</evidence>
<evidence type="ECO:0000313" key="2">
    <source>
        <dbReference type="Proteomes" id="UP000494363"/>
    </source>
</evidence>
<keyword evidence="2" id="KW-1185">Reference proteome</keyword>
<dbReference type="EMBL" id="CADIKH010000014">
    <property type="protein sequence ID" value="CAB3758604.1"/>
    <property type="molecule type" value="Genomic_DNA"/>
</dbReference>
<accession>A0A6J5DYR4</accession>
<proteinExistence type="predicted"/>
<dbReference type="AlphaFoldDB" id="A0A6J5DYR4"/>
<organism evidence="1 2">
    <name type="scientific">Paraburkholderia humisilvae</name>
    <dbReference type="NCBI Taxonomy" id="627669"/>
    <lineage>
        <taxon>Bacteria</taxon>
        <taxon>Pseudomonadati</taxon>
        <taxon>Pseudomonadota</taxon>
        <taxon>Betaproteobacteria</taxon>
        <taxon>Burkholderiales</taxon>
        <taxon>Burkholderiaceae</taxon>
        <taxon>Paraburkholderia</taxon>
    </lineage>
</organism>
<dbReference type="InterPro" id="IPR006487">
    <property type="entry name" value="Phage_lambda_L"/>
</dbReference>
<dbReference type="GO" id="GO:0030430">
    <property type="term" value="C:host cell cytoplasm"/>
    <property type="evidence" value="ECO:0007669"/>
    <property type="project" value="InterPro"/>
</dbReference>
<dbReference type="GO" id="GO:0051536">
    <property type="term" value="F:iron-sulfur cluster binding"/>
    <property type="evidence" value="ECO:0007669"/>
    <property type="project" value="InterPro"/>
</dbReference>
<dbReference type="GO" id="GO:0046718">
    <property type="term" value="P:symbiont entry into host cell"/>
    <property type="evidence" value="ECO:0007669"/>
    <property type="project" value="InterPro"/>
</dbReference>
<dbReference type="Pfam" id="PF05100">
    <property type="entry name" value="Phage_tail_L"/>
    <property type="match status" value="1"/>
</dbReference>
<name>A0A6J5DYR4_9BURK</name>
<sequence length="232" mass="25193">MSTIAGVAQSLNPGAVIELYVLDLSRFGAQTVYFHPGTNALGSDVVWQGVTYQRYPVTATGFEIKGQGTLPRPRLAVSNVTGIISALCRLYGDIVGAKVIRRRTLLRYLDAVNFPGGVNPDADPHAAFPDDLFFVNQKTHEDPQTVEFELAVAFDVQGVQLPRRQIIRNSCPWRYRGDGCGYAGGPVADINDIPTADPNRDQCGKRLASCKMRFGAAGWLPFGAFPGASAYR</sequence>
<dbReference type="RefSeq" id="WP_175227606.1">
    <property type="nucleotide sequence ID" value="NZ_CADIKH010000014.1"/>
</dbReference>
<evidence type="ECO:0008006" key="3">
    <source>
        <dbReference type="Google" id="ProtNLM"/>
    </source>
</evidence>
<dbReference type="NCBIfam" id="TIGR01600">
    <property type="entry name" value="phage_tail_L"/>
    <property type="match status" value="1"/>
</dbReference>